<dbReference type="AlphaFoldDB" id="A0A6S6STI7"/>
<accession>A0A6S6STI7</accession>
<evidence type="ECO:0000313" key="1">
    <source>
        <dbReference type="EMBL" id="CAA6806585.1"/>
    </source>
</evidence>
<proteinExistence type="predicted"/>
<dbReference type="EMBL" id="CACVAZ010000033">
    <property type="protein sequence ID" value="CAA6806585.1"/>
    <property type="molecule type" value="Genomic_DNA"/>
</dbReference>
<name>A0A6S6STI7_9BACT</name>
<reference evidence="1" key="1">
    <citation type="submission" date="2020-01" db="EMBL/GenBank/DDBJ databases">
        <authorList>
            <person name="Meier V. D."/>
            <person name="Meier V D."/>
        </authorList>
    </citation>
    <scope>NUCLEOTIDE SEQUENCE</scope>
    <source>
        <strain evidence="1">HLG_WM_MAG_02</strain>
    </source>
</reference>
<sequence>MTVSGTEYIMVPQGLLQENGMTEGKALLCGLIHGLSGKFGYCSAKNDYLANYFNIKESAMKKRILRLIEDDFIVNIGTKKERKLVLKMFQQTGQIVTSEESKGQIVTQKGQIVTNMDLLLTLYSNNKYIIKVNAFDPNKVKSEKEIRQLLFDYFWSTYPNRVKKQDALKKFMTLKVADIEKLINAMPKINAYYTQDDDETSFIPACPHPTTFINGKRWEDEQYLTSKKNTKKGGDIFEDVTKPPANLLVENFVTKLRELSDGDEVAFNEQENNLLAELAWTAEEALEEYYCYQNIDVMTKVIEERLKSKEKVA</sequence>
<gene>
    <name evidence="1" type="ORF">HELGO_WM12440</name>
</gene>
<organism evidence="1">
    <name type="scientific">uncultured Sulfurovum sp</name>
    <dbReference type="NCBI Taxonomy" id="269237"/>
    <lineage>
        <taxon>Bacteria</taxon>
        <taxon>Pseudomonadati</taxon>
        <taxon>Campylobacterota</taxon>
        <taxon>Epsilonproteobacteria</taxon>
        <taxon>Campylobacterales</taxon>
        <taxon>Sulfurovaceae</taxon>
        <taxon>Sulfurovum</taxon>
        <taxon>environmental samples</taxon>
    </lineage>
</organism>
<protein>
    <submittedName>
        <fullName evidence="1">Uncharacterized protein</fullName>
    </submittedName>
</protein>